<protein>
    <recommendedName>
        <fullName evidence="4">DUF4704 domain-containing protein</fullName>
    </recommendedName>
</protein>
<dbReference type="AlphaFoldDB" id="V4TEX2"/>
<organism evidence="2 3">
    <name type="scientific">Citrus clementina</name>
    <name type="common">Clementine</name>
    <name type="synonym">Citrus deliciosa x Citrus sinensis</name>
    <dbReference type="NCBI Taxonomy" id="85681"/>
    <lineage>
        <taxon>Eukaryota</taxon>
        <taxon>Viridiplantae</taxon>
        <taxon>Streptophyta</taxon>
        <taxon>Embryophyta</taxon>
        <taxon>Tracheophyta</taxon>
        <taxon>Spermatophyta</taxon>
        <taxon>Magnoliopsida</taxon>
        <taxon>eudicotyledons</taxon>
        <taxon>Gunneridae</taxon>
        <taxon>Pentapetalae</taxon>
        <taxon>rosids</taxon>
        <taxon>malvids</taxon>
        <taxon>Sapindales</taxon>
        <taxon>Rutaceae</taxon>
        <taxon>Aurantioideae</taxon>
        <taxon>Citrus</taxon>
    </lineage>
</organism>
<dbReference type="Gramene" id="ESR58933">
    <property type="protein sequence ID" value="ESR58933"/>
    <property type="gene ID" value="CICLE_v10017584mg"/>
</dbReference>
<evidence type="ECO:0000313" key="3">
    <source>
        <dbReference type="Proteomes" id="UP000030687"/>
    </source>
</evidence>
<dbReference type="InParanoid" id="V4TEX2"/>
<evidence type="ECO:0000313" key="2">
    <source>
        <dbReference type="EMBL" id="ESR58933.1"/>
    </source>
</evidence>
<accession>V4TEX2</accession>
<dbReference type="Proteomes" id="UP000030687">
    <property type="component" value="Unassembled WGS sequence"/>
</dbReference>
<keyword evidence="3" id="KW-1185">Reference proteome</keyword>
<sequence>MIVVFGGLGAYGILFTKHRLNSKFPHETQIETSVQILVSFSCVEYFRRMRLSEYMDTIRGVIVSVQENESVCVSFVESMPSYADLTNWQDFSVLQKMEYIWYKDEVQTARILFYLRVIPTCIECVTAPIFRQVLVPTMFLYMGHPNKKVARASHSMFVGFISSGKDSDQDERVSLKEKLVFYYIERSLAEYPGTTPFKGMASGVVALVRHLPTGSPAIFYCINSFVVKANRLCGEQGESEPCKEIIELLLRLISLVDIQVLSNLMKLLAQLIMKLPKDGQNLVLNELFSLVVESDDVTRKPTLVSWLQSLSYLCSQDTSRVANSTEVGGDKNSVSAQATNSSDLHARL</sequence>
<reference evidence="2 3" key="1">
    <citation type="submission" date="2013-10" db="EMBL/GenBank/DDBJ databases">
        <authorList>
            <consortium name="International Citrus Genome Consortium"/>
            <person name="Jenkins J."/>
            <person name="Schmutz J."/>
            <person name="Prochnik S."/>
            <person name="Rokhsar D."/>
            <person name="Gmitter F."/>
            <person name="Ollitrault P."/>
            <person name="Machado M."/>
            <person name="Talon M."/>
            <person name="Wincker P."/>
            <person name="Jaillon O."/>
            <person name="Morgante M."/>
        </authorList>
    </citation>
    <scope>NUCLEOTIDE SEQUENCE</scope>
    <source>
        <strain evidence="3">cv. Clemenules</strain>
    </source>
</reference>
<dbReference type="OMA" id="AFMSANN"/>
<evidence type="ECO:0000256" key="1">
    <source>
        <dbReference type="SAM" id="MobiDB-lite"/>
    </source>
</evidence>
<dbReference type="SUPFAM" id="SSF48371">
    <property type="entry name" value="ARM repeat"/>
    <property type="match status" value="1"/>
</dbReference>
<dbReference type="InterPro" id="IPR016024">
    <property type="entry name" value="ARM-type_fold"/>
</dbReference>
<dbReference type="KEGG" id="cic:CICLE_v10017584mg"/>
<evidence type="ECO:0008006" key="4">
    <source>
        <dbReference type="Google" id="ProtNLM"/>
    </source>
</evidence>
<dbReference type="STRING" id="85681.V4TEX2"/>
<dbReference type="PANTHER" id="PTHR36337">
    <property type="entry name" value="OBSCURIN-LIKE PROTEIN"/>
    <property type="match status" value="1"/>
</dbReference>
<dbReference type="EMBL" id="KI536312">
    <property type="protein sequence ID" value="ESR58933.1"/>
    <property type="molecule type" value="Genomic_DNA"/>
</dbReference>
<proteinExistence type="predicted"/>
<name>V4TEX2_CITCL</name>
<feature type="region of interest" description="Disordered" evidence="1">
    <location>
        <begin position="324"/>
        <end position="348"/>
    </location>
</feature>
<dbReference type="eggNOG" id="ENOG502QSMU">
    <property type="taxonomic scope" value="Eukaryota"/>
</dbReference>
<gene>
    <name evidence="2" type="ORF">CICLE_v10017584mg</name>
</gene>
<dbReference type="PANTHER" id="PTHR36337:SF1">
    <property type="entry name" value="OBSCURIN-LIKE PROTEIN"/>
    <property type="match status" value="1"/>
</dbReference>